<dbReference type="InterPro" id="IPR050570">
    <property type="entry name" value="Cell_wall_metabolism_enzyme"/>
</dbReference>
<keyword evidence="1" id="KW-0175">Coiled coil</keyword>
<dbReference type="InterPro" id="IPR011055">
    <property type="entry name" value="Dup_hybrid_motif"/>
</dbReference>
<dbReference type="Pfam" id="PF01551">
    <property type="entry name" value="Peptidase_M23"/>
    <property type="match status" value="1"/>
</dbReference>
<evidence type="ECO:0000313" key="4">
    <source>
        <dbReference type="Proteomes" id="UP000070188"/>
    </source>
</evidence>
<feature type="coiled-coil region" evidence="1">
    <location>
        <begin position="49"/>
        <end position="86"/>
    </location>
</feature>
<feature type="domain" description="M23ase beta-sheet core" evidence="2">
    <location>
        <begin position="114"/>
        <end position="207"/>
    </location>
</feature>
<dbReference type="AlphaFoldDB" id="A0A132MYX3"/>
<dbReference type="PATRIC" id="fig|1469144.10.peg.3857"/>
<protein>
    <submittedName>
        <fullName evidence="3">Peptidase M23</fullName>
    </submittedName>
</protein>
<dbReference type="OrthoDB" id="5244067at2"/>
<dbReference type="Proteomes" id="UP000070188">
    <property type="component" value="Unassembled WGS sequence"/>
</dbReference>
<evidence type="ECO:0000256" key="1">
    <source>
        <dbReference type="SAM" id="Coils"/>
    </source>
</evidence>
<keyword evidence="4" id="KW-1185">Reference proteome</keyword>
<evidence type="ECO:0000313" key="3">
    <source>
        <dbReference type="EMBL" id="KWX02552.1"/>
    </source>
</evidence>
<accession>A0A132MYX3</accession>
<name>A0A132MYX3_9ACTN</name>
<dbReference type="Gene3D" id="2.70.70.10">
    <property type="entry name" value="Glucose Permease (Domain IIA)"/>
    <property type="match status" value="1"/>
</dbReference>
<comment type="caution">
    <text evidence="3">The sequence shown here is derived from an EMBL/GenBank/DDBJ whole genome shotgun (WGS) entry which is preliminary data.</text>
</comment>
<dbReference type="InterPro" id="IPR016047">
    <property type="entry name" value="M23ase_b-sheet_dom"/>
</dbReference>
<proteinExistence type="predicted"/>
<dbReference type="PANTHER" id="PTHR21666:SF270">
    <property type="entry name" value="MUREIN HYDROLASE ACTIVATOR ENVC"/>
    <property type="match status" value="1"/>
</dbReference>
<dbReference type="STRING" id="1469144.LI90_3595"/>
<dbReference type="EMBL" id="LAXD01000001">
    <property type="protein sequence ID" value="KWX02552.1"/>
    <property type="molecule type" value="Genomic_DNA"/>
</dbReference>
<sequence>MAAVAVAAVGGVALPGTDVEAARTDAAAADLALQRIPLDQQLHALRSDASVLAERASRAQERLELKEAQERARRLAEEQRRRAELLRPKYALPISGDYVITATFGDSGSRWSTVHKGLDFAVPSGTKVRAVADGTIIKAGWDHWWGWHMVIRHKDGTESYYCHLSSFVRRRGPVKAGETIARSGNTGNSSGPHLHLEIHIDGNPVDPARWLRKHGLDP</sequence>
<organism evidence="3 4">
    <name type="scientific">Carbonactinospora thermoautotrophica</name>
    <dbReference type="NCBI Taxonomy" id="1469144"/>
    <lineage>
        <taxon>Bacteria</taxon>
        <taxon>Bacillati</taxon>
        <taxon>Actinomycetota</taxon>
        <taxon>Actinomycetes</taxon>
        <taxon>Kitasatosporales</taxon>
        <taxon>Carbonactinosporaceae</taxon>
        <taxon>Carbonactinospora</taxon>
    </lineage>
</organism>
<dbReference type="CDD" id="cd12797">
    <property type="entry name" value="M23_peptidase"/>
    <property type="match status" value="1"/>
</dbReference>
<dbReference type="PANTHER" id="PTHR21666">
    <property type="entry name" value="PEPTIDASE-RELATED"/>
    <property type="match status" value="1"/>
</dbReference>
<evidence type="ECO:0000259" key="2">
    <source>
        <dbReference type="Pfam" id="PF01551"/>
    </source>
</evidence>
<dbReference type="GO" id="GO:0004222">
    <property type="term" value="F:metalloendopeptidase activity"/>
    <property type="evidence" value="ECO:0007669"/>
    <property type="project" value="TreeGrafter"/>
</dbReference>
<reference evidence="4" key="1">
    <citation type="submission" date="2015-04" db="EMBL/GenBank/DDBJ databases">
        <title>Physiological reanalysis, assessment of diazotrophy, and genome sequences of multiple isolates of Streptomyces thermoautotrophicus.</title>
        <authorList>
            <person name="MacKellar D.C."/>
            <person name="Lieber L."/>
            <person name="Norman J."/>
            <person name="Bolger A."/>
            <person name="Tobin C."/>
            <person name="Murray J.W."/>
            <person name="Chang R."/>
            <person name="Ford T."/>
            <person name="Nguyen P.Q."/>
            <person name="Woodward J."/>
            <person name="Permingeat H."/>
            <person name="Joshi N.S."/>
            <person name="Silver P.A."/>
            <person name="Usadel B."/>
            <person name="Rutherford A.W."/>
            <person name="Friesen M."/>
            <person name="Prell J."/>
        </authorList>
    </citation>
    <scope>NUCLEOTIDE SEQUENCE [LARGE SCALE GENOMIC DNA]</scope>
    <source>
        <strain evidence="4">H1</strain>
    </source>
</reference>
<gene>
    <name evidence="3" type="ORF">LI90_3595</name>
</gene>
<dbReference type="SUPFAM" id="SSF51261">
    <property type="entry name" value="Duplicated hybrid motif"/>
    <property type="match status" value="1"/>
</dbReference>